<evidence type="ECO:0000313" key="4">
    <source>
        <dbReference type="EMBL" id="BDZ40474.1"/>
    </source>
</evidence>
<evidence type="ECO:0000256" key="1">
    <source>
        <dbReference type="ARBA" id="ARBA00022741"/>
    </source>
</evidence>
<dbReference type="Proteomes" id="UP001321543">
    <property type="component" value="Chromosome"/>
</dbReference>
<evidence type="ECO:0000256" key="2">
    <source>
        <dbReference type="ARBA" id="ARBA00022840"/>
    </source>
</evidence>
<keyword evidence="2" id="KW-0067">ATP-binding</keyword>
<keyword evidence="5" id="KW-1185">Reference proteome</keyword>
<reference evidence="5" key="1">
    <citation type="journal article" date="2019" name="Int. J. Syst. Evol. Microbiol.">
        <title>The Global Catalogue of Microorganisms (GCM) 10K type strain sequencing project: providing services to taxonomists for standard genome sequencing and annotation.</title>
        <authorList>
            <consortium name="The Broad Institute Genomics Platform"/>
            <consortium name="The Broad Institute Genome Sequencing Center for Infectious Disease"/>
            <person name="Wu L."/>
            <person name="Ma J."/>
        </authorList>
    </citation>
    <scope>NUCLEOTIDE SEQUENCE [LARGE SCALE GENOMIC DNA]</scope>
    <source>
        <strain evidence="5">NBRC 106310</strain>
    </source>
</reference>
<feature type="domain" description="Clp ATPase C-terminal" evidence="3">
    <location>
        <begin position="30"/>
        <end position="119"/>
    </location>
</feature>
<dbReference type="Gene3D" id="1.10.8.60">
    <property type="match status" value="1"/>
</dbReference>
<dbReference type="InterPro" id="IPR050130">
    <property type="entry name" value="ClpA_ClpB"/>
</dbReference>
<dbReference type="EMBL" id="AP027728">
    <property type="protein sequence ID" value="BDZ40474.1"/>
    <property type="molecule type" value="Genomic_DNA"/>
</dbReference>
<dbReference type="Gene3D" id="3.40.50.300">
    <property type="entry name" value="P-loop containing nucleotide triphosphate hydrolases"/>
    <property type="match status" value="1"/>
</dbReference>
<keyword evidence="1" id="KW-0547">Nucleotide-binding</keyword>
<dbReference type="SMART" id="SM01086">
    <property type="entry name" value="ClpB_D2-small"/>
    <property type="match status" value="1"/>
</dbReference>
<evidence type="ECO:0000259" key="3">
    <source>
        <dbReference type="SMART" id="SM01086"/>
    </source>
</evidence>
<sequence>MKGKVDEELKRHFKPEFLNRLDDIIVFPQLNKDELRQIVGLFTKQLADRLLDRDMTVELSDTAKDKLIDIGFDPSLGARPLRRAMQREIEDMLSEKILHGELNSGDHVKVDVVDGAFTFDAAPRGEKVSVGINTGGGISGTPDLAVASGD</sequence>
<dbReference type="PANTHER" id="PTHR11638">
    <property type="entry name" value="ATP-DEPENDENT CLP PROTEASE"/>
    <property type="match status" value="1"/>
</dbReference>
<organism evidence="4 5">
    <name type="scientific">Microbacterium suwonense</name>
    <dbReference type="NCBI Taxonomy" id="683047"/>
    <lineage>
        <taxon>Bacteria</taxon>
        <taxon>Bacillati</taxon>
        <taxon>Actinomycetota</taxon>
        <taxon>Actinomycetes</taxon>
        <taxon>Micrococcales</taxon>
        <taxon>Microbacteriaceae</taxon>
        <taxon>Microbacterium</taxon>
    </lineage>
</organism>
<gene>
    <name evidence="4" type="ORF">GCM10025863_30880</name>
</gene>
<accession>A0ABN6X702</accession>
<dbReference type="PANTHER" id="PTHR11638:SF18">
    <property type="entry name" value="HEAT SHOCK PROTEIN 104"/>
    <property type="match status" value="1"/>
</dbReference>
<protein>
    <recommendedName>
        <fullName evidence="3">Clp ATPase C-terminal domain-containing protein</fullName>
    </recommendedName>
</protein>
<name>A0ABN6X702_9MICO</name>
<dbReference type="InterPro" id="IPR027417">
    <property type="entry name" value="P-loop_NTPase"/>
</dbReference>
<dbReference type="SUPFAM" id="SSF52540">
    <property type="entry name" value="P-loop containing nucleoside triphosphate hydrolases"/>
    <property type="match status" value="1"/>
</dbReference>
<proteinExistence type="predicted"/>
<dbReference type="InterPro" id="IPR019489">
    <property type="entry name" value="Clp_ATPase_C"/>
</dbReference>
<dbReference type="Pfam" id="PF10431">
    <property type="entry name" value="ClpB_D2-small"/>
    <property type="match status" value="1"/>
</dbReference>
<evidence type="ECO:0000313" key="5">
    <source>
        <dbReference type="Proteomes" id="UP001321543"/>
    </source>
</evidence>